<accession>A0A4Y3VNJ6</accession>
<organism evidence="2 3">
    <name type="scientific">Streptomyces spinoverrucosus</name>
    <dbReference type="NCBI Taxonomy" id="284043"/>
    <lineage>
        <taxon>Bacteria</taxon>
        <taxon>Bacillati</taxon>
        <taxon>Actinomycetota</taxon>
        <taxon>Actinomycetes</taxon>
        <taxon>Kitasatosporales</taxon>
        <taxon>Streptomycetaceae</taxon>
        <taxon>Streptomyces</taxon>
    </lineage>
</organism>
<evidence type="ECO:0000313" key="3">
    <source>
        <dbReference type="Proteomes" id="UP000317881"/>
    </source>
</evidence>
<feature type="region of interest" description="Disordered" evidence="1">
    <location>
        <begin position="24"/>
        <end position="43"/>
    </location>
</feature>
<sequence length="112" mass="11416">MSRKASRTWSSRSFWLWVSVSRKPHDPRSNLARAGDVGPDRLGGARAEGGEVCADDLAAASVAAGPDLQRFGRACLAAGVARAVSASGVACGAAEDLFAEDVGVAAVLGQFA</sequence>
<protein>
    <submittedName>
        <fullName evidence="2">Uncharacterized protein</fullName>
    </submittedName>
</protein>
<reference evidence="2 3" key="1">
    <citation type="submission" date="2019-06" db="EMBL/GenBank/DDBJ databases">
        <title>Whole genome shotgun sequence of Streptomyces spinoverrucosus NBRC 14228.</title>
        <authorList>
            <person name="Hosoyama A."/>
            <person name="Uohara A."/>
            <person name="Ohji S."/>
            <person name="Ichikawa N."/>
        </authorList>
    </citation>
    <scope>NUCLEOTIDE SEQUENCE [LARGE SCALE GENOMIC DNA]</scope>
    <source>
        <strain evidence="2 3">NBRC 14228</strain>
    </source>
</reference>
<dbReference type="Proteomes" id="UP000317881">
    <property type="component" value="Unassembled WGS sequence"/>
</dbReference>
<gene>
    <name evidence="2" type="ORF">SSP24_62370</name>
</gene>
<name>A0A4Y3VNJ6_9ACTN</name>
<dbReference type="AlphaFoldDB" id="A0A4Y3VNJ6"/>
<evidence type="ECO:0000313" key="2">
    <source>
        <dbReference type="EMBL" id="GEC08582.1"/>
    </source>
</evidence>
<dbReference type="EMBL" id="BJND01000055">
    <property type="protein sequence ID" value="GEC08582.1"/>
    <property type="molecule type" value="Genomic_DNA"/>
</dbReference>
<evidence type="ECO:0000256" key="1">
    <source>
        <dbReference type="SAM" id="MobiDB-lite"/>
    </source>
</evidence>
<proteinExistence type="predicted"/>
<keyword evidence="3" id="KW-1185">Reference proteome</keyword>
<comment type="caution">
    <text evidence="2">The sequence shown here is derived from an EMBL/GenBank/DDBJ whole genome shotgun (WGS) entry which is preliminary data.</text>
</comment>